<dbReference type="PANTHER" id="PTHR10775:SF185">
    <property type="entry name" value="OS08G0208400 PROTEIN"/>
    <property type="match status" value="1"/>
</dbReference>
<dbReference type="OrthoDB" id="1300828at2759"/>
<protein>
    <submittedName>
        <fullName evidence="1">Uncharacterized protein</fullName>
    </submittedName>
</protein>
<keyword evidence="2" id="KW-1185">Reference proteome</keyword>
<dbReference type="Pfam" id="PF02992">
    <property type="entry name" value="Transposase_21"/>
    <property type="match status" value="1"/>
</dbReference>
<dbReference type="AlphaFoldDB" id="A0A9P0YNX9"/>
<dbReference type="InterPro" id="IPR004242">
    <property type="entry name" value="Transposase_21"/>
</dbReference>
<gene>
    <name evidence="1" type="ORF">CEURO_LOCUS3395</name>
</gene>
<evidence type="ECO:0000313" key="1">
    <source>
        <dbReference type="EMBL" id="CAH9069824.1"/>
    </source>
</evidence>
<sequence>MKELWVIGTSTYDVSRDQMFIMKAAIIWTISDFPAYGMLSGWSTHGLMGCPICMEKSDANWLKFSGKPSYFDCHRKFLPMNHRYRKDKKSFIAGRVVR</sequence>
<accession>A0A9P0YNX9</accession>
<dbReference type="EMBL" id="CAMAPE010000005">
    <property type="protein sequence ID" value="CAH9069824.1"/>
    <property type="molecule type" value="Genomic_DNA"/>
</dbReference>
<reference evidence="1" key="1">
    <citation type="submission" date="2022-07" db="EMBL/GenBank/DDBJ databases">
        <authorList>
            <person name="Macas J."/>
            <person name="Novak P."/>
            <person name="Neumann P."/>
        </authorList>
    </citation>
    <scope>NUCLEOTIDE SEQUENCE</scope>
</reference>
<dbReference type="Proteomes" id="UP001152484">
    <property type="component" value="Unassembled WGS sequence"/>
</dbReference>
<name>A0A9P0YNX9_CUSEU</name>
<evidence type="ECO:0000313" key="2">
    <source>
        <dbReference type="Proteomes" id="UP001152484"/>
    </source>
</evidence>
<feature type="non-terminal residue" evidence="1">
    <location>
        <position position="98"/>
    </location>
</feature>
<organism evidence="1 2">
    <name type="scientific">Cuscuta europaea</name>
    <name type="common">European dodder</name>
    <dbReference type="NCBI Taxonomy" id="41803"/>
    <lineage>
        <taxon>Eukaryota</taxon>
        <taxon>Viridiplantae</taxon>
        <taxon>Streptophyta</taxon>
        <taxon>Embryophyta</taxon>
        <taxon>Tracheophyta</taxon>
        <taxon>Spermatophyta</taxon>
        <taxon>Magnoliopsida</taxon>
        <taxon>eudicotyledons</taxon>
        <taxon>Gunneridae</taxon>
        <taxon>Pentapetalae</taxon>
        <taxon>asterids</taxon>
        <taxon>lamiids</taxon>
        <taxon>Solanales</taxon>
        <taxon>Convolvulaceae</taxon>
        <taxon>Cuscuteae</taxon>
        <taxon>Cuscuta</taxon>
        <taxon>Cuscuta subgen. Cuscuta</taxon>
    </lineage>
</organism>
<dbReference type="PANTHER" id="PTHR10775">
    <property type="entry name" value="OS08G0208400 PROTEIN"/>
    <property type="match status" value="1"/>
</dbReference>
<proteinExistence type="predicted"/>
<comment type="caution">
    <text evidence="1">The sequence shown here is derived from an EMBL/GenBank/DDBJ whole genome shotgun (WGS) entry which is preliminary data.</text>
</comment>